<dbReference type="EMBL" id="GGEC01093805">
    <property type="protein sequence ID" value="MBX74289.1"/>
    <property type="molecule type" value="Transcribed_RNA"/>
</dbReference>
<sequence length="29" mass="3493">MGQEKRQMYPTLFCNLNLSQMCLKVKIFQ</sequence>
<protein>
    <submittedName>
        <fullName evidence="1">Uncharacterized protein</fullName>
    </submittedName>
</protein>
<name>A0A2P2R4T6_RHIMU</name>
<organism evidence="1">
    <name type="scientific">Rhizophora mucronata</name>
    <name type="common">Asiatic mangrove</name>
    <dbReference type="NCBI Taxonomy" id="61149"/>
    <lineage>
        <taxon>Eukaryota</taxon>
        <taxon>Viridiplantae</taxon>
        <taxon>Streptophyta</taxon>
        <taxon>Embryophyta</taxon>
        <taxon>Tracheophyta</taxon>
        <taxon>Spermatophyta</taxon>
        <taxon>Magnoliopsida</taxon>
        <taxon>eudicotyledons</taxon>
        <taxon>Gunneridae</taxon>
        <taxon>Pentapetalae</taxon>
        <taxon>rosids</taxon>
        <taxon>fabids</taxon>
        <taxon>Malpighiales</taxon>
        <taxon>Rhizophoraceae</taxon>
        <taxon>Rhizophora</taxon>
    </lineage>
</organism>
<proteinExistence type="predicted"/>
<evidence type="ECO:0000313" key="1">
    <source>
        <dbReference type="EMBL" id="MBX74289.1"/>
    </source>
</evidence>
<accession>A0A2P2R4T6</accession>
<reference evidence="1" key="1">
    <citation type="submission" date="2018-02" db="EMBL/GenBank/DDBJ databases">
        <title>Rhizophora mucronata_Transcriptome.</title>
        <authorList>
            <person name="Meera S.P."/>
            <person name="Sreeshan A."/>
            <person name="Augustine A."/>
        </authorList>
    </citation>
    <scope>NUCLEOTIDE SEQUENCE</scope>
    <source>
        <tissue evidence="1">Leaf</tissue>
    </source>
</reference>
<dbReference type="AlphaFoldDB" id="A0A2P2R4T6"/>